<dbReference type="Proteomes" id="UP000546464">
    <property type="component" value="Unassembled WGS sequence"/>
</dbReference>
<dbReference type="AlphaFoldDB" id="A0A842HDF0"/>
<keyword evidence="3" id="KW-1185">Reference proteome</keyword>
<protein>
    <submittedName>
        <fullName evidence="2">Uncharacterized protein</fullName>
    </submittedName>
</protein>
<gene>
    <name evidence="2" type="ORF">H5P28_07360</name>
</gene>
<keyword evidence="1" id="KW-1133">Transmembrane helix</keyword>
<evidence type="ECO:0000313" key="3">
    <source>
        <dbReference type="Proteomes" id="UP000546464"/>
    </source>
</evidence>
<feature type="transmembrane region" description="Helical" evidence="1">
    <location>
        <begin position="50"/>
        <end position="68"/>
    </location>
</feature>
<dbReference type="EMBL" id="JACHVB010000020">
    <property type="protein sequence ID" value="MBC2594078.1"/>
    <property type="molecule type" value="Genomic_DNA"/>
</dbReference>
<reference evidence="2 3" key="1">
    <citation type="submission" date="2020-07" db="EMBL/GenBank/DDBJ databases">
        <authorList>
            <person name="Feng X."/>
        </authorList>
    </citation>
    <scope>NUCLEOTIDE SEQUENCE [LARGE SCALE GENOMIC DNA]</scope>
    <source>
        <strain evidence="2 3">JCM31066</strain>
    </source>
</reference>
<organism evidence="2 3">
    <name type="scientific">Ruficoccus amylovorans</name>
    <dbReference type="NCBI Taxonomy" id="1804625"/>
    <lineage>
        <taxon>Bacteria</taxon>
        <taxon>Pseudomonadati</taxon>
        <taxon>Verrucomicrobiota</taxon>
        <taxon>Opitutia</taxon>
        <taxon>Puniceicoccales</taxon>
        <taxon>Cerasicoccaceae</taxon>
        <taxon>Ruficoccus</taxon>
    </lineage>
</organism>
<accession>A0A842HDF0</accession>
<evidence type="ECO:0000256" key="1">
    <source>
        <dbReference type="SAM" id="Phobius"/>
    </source>
</evidence>
<proteinExistence type="predicted"/>
<sequence>MQHPATSYPAPRPPVCSLLSLIMLGLAPLIAHGLSYLLKEQRMHTLEIAIYMIFAFGIFNLASLVFAIVSCVRRERWAPFSWTVLVLNFLPGLWLFGVLATNL</sequence>
<dbReference type="RefSeq" id="WP_185675060.1">
    <property type="nucleotide sequence ID" value="NZ_JACHVB010000020.1"/>
</dbReference>
<keyword evidence="1" id="KW-0472">Membrane</keyword>
<feature type="transmembrane region" description="Helical" evidence="1">
    <location>
        <begin position="80"/>
        <end position="100"/>
    </location>
</feature>
<keyword evidence="1" id="KW-0812">Transmembrane</keyword>
<evidence type="ECO:0000313" key="2">
    <source>
        <dbReference type="EMBL" id="MBC2594078.1"/>
    </source>
</evidence>
<name>A0A842HDF0_9BACT</name>
<feature type="transmembrane region" description="Helical" evidence="1">
    <location>
        <begin position="18"/>
        <end position="38"/>
    </location>
</feature>
<comment type="caution">
    <text evidence="2">The sequence shown here is derived from an EMBL/GenBank/DDBJ whole genome shotgun (WGS) entry which is preliminary data.</text>
</comment>